<dbReference type="AlphaFoldDB" id="A0A645DQR6"/>
<protein>
    <recommendedName>
        <fullName evidence="2">Amidophosphoribosyltransferase</fullName>
    </recommendedName>
</protein>
<gene>
    <name evidence="1" type="ORF">SDC9_138746</name>
</gene>
<comment type="caution">
    <text evidence="1">The sequence shown here is derived from an EMBL/GenBank/DDBJ whole genome shotgun (WGS) entry which is preliminary data.</text>
</comment>
<evidence type="ECO:0008006" key="2">
    <source>
        <dbReference type="Google" id="ProtNLM"/>
    </source>
</evidence>
<accession>A0A645DQR6</accession>
<proteinExistence type="predicted"/>
<dbReference type="EMBL" id="VSSQ01038651">
    <property type="protein sequence ID" value="MPM91615.1"/>
    <property type="molecule type" value="Genomic_DNA"/>
</dbReference>
<evidence type="ECO:0000313" key="1">
    <source>
        <dbReference type="EMBL" id="MPM91615.1"/>
    </source>
</evidence>
<name>A0A645DQR6_9ZZZZ</name>
<sequence length="54" mass="5713">MKQAVGKVNPAVHGFEASCFDGEYITGDISDGEINAINAGRNEQVEDDEDATLA</sequence>
<reference evidence="1" key="1">
    <citation type="submission" date="2019-08" db="EMBL/GenBank/DDBJ databases">
        <authorList>
            <person name="Kucharzyk K."/>
            <person name="Murdoch R.W."/>
            <person name="Higgins S."/>
            <person name="Loffler F."/>
        </authorList>
    </citation>
    <scope>NUCLEOTIDE SEQUENCE</scope>
</reference>
<organism evidence="1">
    <name type="scientific">bioreactor metagenome</name>
    <dbReference type="NCBI Taxonomy" id="1076179"/>
    <lineage>
        <taxon>unclassified sequences</taxon>
        <taxon>metagenomes</taxon>
        <taxon>ecological metagenomes</taxon>
    </lineage>
</organism>